<dbReference type="Proteomes" id="UP000319769">
    <property type="component" value="Unassembled WGS sequence"/>
</dbReference>
<evidence type="ECO:0000313" key="2">
    <source>
        <dbReference type="EMBL" id="KAA9150793.1"/>
    </source>
</evidence>
<feature type="transmembrane region" description="Helical" evidence="1">
    <location>
        <begin position="68"/>
        <end position="93"/>
    </location>
</feature>
<keyword evidence="3" id="KW-1185">Reference proteome</keyword>
<keyword evidence="1" id="KW-0472">Membrane</keyword>
<dbReference type="NCBIfam" id="NF041646">
    <property type="entry name" value="VC0807_fam"/>
    <property type="match status" value="1"/>
</dbReference>
<protein>
    <recommendedName>
        <fullName evidence="4">DUF3159 domain-containing protein</fullName>
    </recommendedName>
</protein>
<evidence type="ECO:0000313" key="3">
    <source>
        <dbReference type="Proteomes" id="UP000319769"/>
    </source>
</evidence>
<dbReference type="AlphaFoldDB" id="A0A5N0UND4"/>
<organism evidence="2 3">
    <name type="scientific">Amycolatopsis acidicola</name>
    <dbReference type="NCBI Taxonomy" id="2596893"/>
    <lineage>
        <taxon>Bacteria</taxon>
        <taxon>Bacillati</taxon>
        <taxon>Actinomycetota</taxon>
        <taxon>Actinomycetes</taxon>
        <taxon>Pseudonocardiales</taxon>
        <taxon>Pseudonocardiaceae</taxon>
        <taxon>Amycolatopsis</taxon>
    </lineage>
</organism>
<reference evidence="2" key="1">
    <citation type="submission" date="2019-09" db="EMBL/GenBank/DDBJ databases">
        <authorList>
            <person name="Teo W.F.A."/>
            <person name="Duangmal K."/>
        </authorList>
    </citation>
    <scope>NUCLEOTIDE SEQUENCE [LARGE SCALE GENOMIC DNA]</scope>
    <source>
        <strain evidence="2">K81G1</strain>
    </source>
</reference>
<dbReference type="OrthoDB" id="3693539at2"/>
<proteinExistence type="predicted"/>
<comment type="caution">
    <text evidence="2">The sequence shown here is derived from an EMBL/GenBank/DDBJ whole genome shotgun (WGS) entry which is preliminary data.</text>
</comment>
<feature type="transmembrane region" description="Helical" evidence="1">
    <location>
        <begin position="105"/>
        <end position="126"/>
    </location>
</feature>
<sequence length="200" mass="20800">MNIPGETRKKLFRRIGPGIALNAILPLVAYLLLRPHVLSDLTALALAAAIPVLVTLAEFAVRRKVDPVGAVMIVAFGAALLVAAATGGSTLVIETHDAVITGPLGLILLGSVAVRRPLLLVVLRFLARRTGNPVRIGPRPAAVLTALIGTVAVVHAAVLLILAVCLPVATFLAIGRPIGWVVLGLGAAALLWYRARIKIA</sequence>
<dbReference type="RefSeq" id="WP_144756839.1">
    <property type="nucleotide sequence ID" value="NZ_VMNW02000112.1"/>
</dbReference>
<feature type="transmembrane region" description="Helical" evidence="1">
    <location>
        <begin position="12"/>
        <end position="32"/>
    </location>
</feature>
<evidence type="ECO:0000256" key="1">
    <source>
        <dbReference type="SAM" id="Phobius"/>
    </source>
</evidence>
<feature type="transmembrane region" description="Helical" evidence="1">
    <location>
        <begin position="147"/>
        <end position="172"/>
    </location>
</feature>
<evidence type="ECO:0008006" key="4">
    <source>
        <dbReference type="Google" id="ProtNLM"/>
    </source>
</evidence>
<gene>
    <name evidence="2" type="ORF">FPZ12_040470</name>
</gene>
<keyword evidence="1" id="KW-0812">Transmembrane</keyword>
<name>A0A5N0UND4_9PSEU</name>
<feature type="transmembrane region" description="Helical" evidence="1">
    <location>
        <begin position="178"/>
        <end position="195"/>
    </location>
</feature>
<feature type="transmembrane region" description="Helical" evidence="1">
    <location>
        <begin position="44"/>
        <end position="61"/>
    </location>
</feature>
<dbReference type="EMBL" id="VMNW02000112">
    <property type="protein sequence ID" value="KAA9150793.1"/>
    <property type="molecule type" value="Genomic_DNA"/>
</dbReference>
<accession>A0A5N0UND4</accession>
<keyword evidence="1" id="KW-1133">Transmembrane helix</keyword>